<dbReference type="EMBL" id="JAIWYP010000010">
    <property type="protein sequence ID" value="KAH3754498.1"/>
    <property type="molecule type" value="Genomic_DNA"/>
</dbReference>
<dbReference type="Proteomes" id="UP000828390">
    <property type="component" value="Unassembled WGS sequence"/>
</dbReference>
<proteinExistence type="predicted"/>
<comment type="caution">
    <text evidence="2">The sequence shown here is derived from an EMBL/GenBank/DDBJ whole genome shotgun (WGS) entry which is preliminary data.</text>
</comment>
<accession>A0A9D4DSP9</accession>
<sequence length="115" mass="13105">MARQRPTRLVMGRCIYKFEFDHDRRSVWDSSDDEESLADGPGLGWISPDKLSRRQYSHRQKADAYPHAACLTQGRPRVGYGAMHNVQYKFEVIQCRNEEVNGAPPCSPEPPPCPS</sequence>
<gene>
    <name evidence="2" type="ORF">DPMN_189173</name>
</gene>
<organism evidence="2 3">
    <name type="scientific">Dreissena polymorpha</name>
    <name type="common">Zebra mussel</name>
    <name type="synonym">Mytilus polymorpha</name>
    <dbReference type="NCBI Taxonomy" id="45954"/>
    <lineage>
        <taxon>Eukaryota</taxon>
        <taxon>Metazoa</taxon>
        <taxon>Spiralia</taxon>
        <taxon>Lophotrochozoa</taxon>
        <taxon>Mollusca</taxon>
        <taxon>Bivalvia</taxon>
        <taxon>Autobranchia</taxon>
        <taxon>Heteroconchia</taxon>
        <taxon>Euheterodonta</taxon>
        <taxon>Imparidentia</taxon>
        <taxon>Neoheterodontei</taxon>
        <taxon>Myida</taxon>
        <taxon>Dreissenoidea</taxon>
        <taxon>Dreissenidae</taxon>
        <taxon>Dreissena</taxon>
    </lineage>
</organism>
<evidence type="ECO:0000313" key="2">
    <source>
        <dbReference type="EMBL" id="KAH3754498.1"/>
    </source>
</evidence>
<feature type="region of interest" description="Disordered" evidence="1">
    <location>
        <begin position="28"/>
        <end position="58"/>
    </location>
</feature>
<reference evidence="2" key="1">
    <citation type="journal article" date="2019" name="bioRxiv">
        <title>The Genome of the Zebra Mussel, Dreissena polymorpha: A Resource for Invasive Species Research.</title>
        <authorList>
            <person name="McCartney M.A."/>
            <person name="Auch B."/>
            <person name="Kono T."/>
            <person name="Mallez S."/>
            <person name="Zhang Y."/>
            <person name="Obille A."/>
            <person name="Becker A."/>
            <person name="Abrahante J.E."/>
            <person name="Garbe J."/>
            <person name="Badalamenti J.P."/>
            <person name="Herman A."/>
            <person name="Mangelson H."/>
            <person name="Liachko I."/>
            <person name="Sullivan S."/>
            <person name="Sone E.D."/>
            <person name="Koren S."/>
            <person name="Silverstein K.A.T."/>
            <person name="Beckman K.B."/>
            <person name="Gohl D.M."/>
        </authorList>
    </citation>
    <scope>NUCLEOTIDE SEQUENCE</scope>
    <source>
        <strain evidence="2">Duluth1</strain>
        <tissue evidence="2">Whole animal</tissue>
    </source>
</reference>
<reference evidence="2" key="2">
    <citation type="submission" date="2020-11" db="EMBL/GenBank/DDBJ databases">
        <authorList>
            <person name="McCartney M.A."/>
            <person name="Auch B."/>
            <person name="Kono T."/>
            <person name="Mallez S."/>
            <person name="Becker A."/>
            <person name="Gohl D.M."/>
            <person name="Silverstein K.A.T."/>
            <person name="Koren S."/>
            <person name="Bechman K.B."/>
            <person name="Herman A."/>
            <person name="Abrahante J.E."/>
            <person name="Garbe J."/>
        </authorList>
    </citation>
    <scope>NUCLEOTIDE SEQUENCE</scope>
    <source>
        <strain evidence="2">Duluth1</strain>
        <tissue evidence="2">Whole animal</tissue>
    </source>
</reference>
<evidence type="ECO:0000256" key="1">
    <source>
        <dbReference type="SAM" id="MobiDB-lite"/>
    </source>
</evidence>
<evidence type="ECO:0000313" key="3">
    <source>
        <dbReference type="Proteomes" id="UP000828390"/>
    </source>
</evidence>
<dbReference type="AlphaFoldDB" id="A0A9D4DSP9"/>
<name>A0A9D4DSP9_DREPO</name>
<protein>
    <submittedName>
        <fullName evidence="2">Uncharacterized protein</fullName>
    </submittedName>
</protein>
<keyword evidence="3" id="KW-1185">Reference proteome</keyword>